<dbReference type="EMBL" id="JACHGT010000003">
    <property type="protein sequence ID" value="MBB6033597.1"/>
    <property type="molecule type" value="Genomic_DNA"/>
</dbReference>
<dbReference type="Gene3D" id="3.80.10.10">
    <property type="entry name" value="Ribonuclease Inhibitor"/>
    <property type="match status" value="1"/>
</dbReference>
<sequence length="549" mass="59422">MSAKRNPTVVPGDPGRYAYARAERLDITLPPERTVETHLRSLTGVATGEIGPEALDGVTGFWLKFTRAPDFTLLAGLRKLEWLAVRTPADFDLAPLVDALAGTPVRSLHVEAPLTRIDSLSRLTGLDSLRLSHTEVTDLAPLSGLTGLLDISLCDGPLSDLSPLRDLTPSRLFVYRTAVTDLRPLAGMHTIGVLGLAGCPVADLAPLKEMRGLHHVNLHGTPGTDHTTPLELLMGGVGVDFPDDDDEKPAAQAGEPEPVGELLTRFQDSDDFTERHRLYGPLLASRDPAAVKAVVSAGITHGSHSRHSVVGQLLQGGRGDVPFPANPWGIRPDEGLAAALARLWDPIADLAPQFVGILRARTLGLVLLAAEDAEPGLGYLVWGCDEKRSGDDRAWQLKRVAPALDDLTGLGEGEYVRVITGSAPREVDPDAVVPILAGPVPRPLRDLWAVHPSLTHFWHGIRGELDENVLGFVENDWDEGLKRTGGTAPDRLVLDVGRGDFESYALDLDVLDAAGNPTVVCWHWKEWGTGVNRQFWDWLDDEGTRLAWL</sequence>
<dbReference type="AlphaFoldDB" id="A0A841FKB8"/>
<protein>
    <submittedName>
        <fullName evidence="1">Uncharacterized protein</fullName>
    </submittedName>
</protein>
<evidence type="ECO:0000313" key="2">
    <source>
        <dbReference type="Proteomes" id="UP000548476"/>
    </source>
</evidence>
<dbReference type="RefSeq" id="WP_184786494.1">
    <property type="nucleotide sequence ID" value="NZ_BONT01000014.1"/>
</dbReference>
<keyword evidence="2" id="KW-1185">Reference proteome</keyword>
<proteinExistence type="predicted"/>
<dbReference type="InterPro" id="IPR032675">
    <property type="entry name" value="LRR_dom_sf"/>
</dbReference>
<accession>A0A841FKB8</accession>
<organism evidence="1 2">
    <name type="scientific">Phytomonospora endophytica</name>
    <dbReference type="NCBI Taxonomy" id="714109"/>
    <lineage>
        <taxon>Bacteria</taxon>
        <taxon>Bacillati</taxon>
        <taxon>Actinomycetota</taxon>
        <taxon>Actinomycetes</taxon>
        <taxon>Micromonosporales</taxon>
        <taxon>Micromonosporaceae</taxon>
        <taxon>Phytomonospora</taxon>
    </lineage>
</organism>
<evidence type="ECO:0000313" key="1">
    <source>
        <dbReference type="EMBL" id="MBB6033597.1"/>
    </source>
</evidence>
<dbReference type="Proteomes" id="UP000548476">
    <property type="component" value="Unassembled WGS sequence"/>
</dbReference>
<reference evidence="1 2" key="1">
    <citation type="submission" date="2020-08" db="EMBL/GenBank/DDBJ databases">
        <title>Genomic Encyclopedia of Type Strains, Phase IV (KMG-IV): sequencing the most valuable type-strain genomes for metagenomic binning, comparative biology and taxonomic classification.</title>
        <authorList>
            <person name="Goeker M."/>
        </authorList>
    </citation>
    <scope>NUCLEOTIDE SEQUENCE [LARGE SCALE GENOMIC DNA]</scope>
    <source>
        <strain evidence="1 2">YIM 65646</strain>
    </source>
</reference>
<comment type="caution">
    <text evidence="1">The sequence shown here is derived from an EMBL/GenBank/DDBJ whole genome shotgun (WGS) entry which is preliminary data.</text>
</comment>
<dbReference type="SUPFAM" id="SSF52058">
    <property type="entry name" value="L domain-like"/>
    <property type="match status" value="1"/>
</dbReference>
<gene>
    <name evidence="1" type="ORF">HNR73_001447</name>
</gene>
<name>A0A841FKB8_9ACTN</name>